<name>A0A1M6RJU7_9FLAO</name>
<organism evidence="1 2">
    <name type="scientific">Epilithonimonas mollis</name>
    <dbReference type="NCBI Taxonomy" id="216903"/>
    <lineage>
        <taxon>Bacteria</taxon>
        <taxon>Pseudomonadati</taxon>
        <taxon>Bacteroidota</taxon>
        <taxon>Flavobacteriia</taxon>
        <taxon>Flavobacteriales</taxon>
        <taxon>Weeksellaceae</taxon>
        <taxon>Chryseobacterium group</taxon>
        <taxon>Epilithonimonas</taxon>
    </lineage>
</organism>
<gene>
    <name evidence="1" type="ORF">SAMN05444371_1948</name>
</gene>
<evidence type="ECO:0000313" key="1">
    <source>
        <dbReference type="EMBL" id="SHK32755.1"/>
    </source>
</evidence>
<accession>A0A1M6RJU7</accession>
<reference evidence="2" key="1">
    <citation type="submission" date="2016-11" db="EMBL/GenBank/DDBJ databases">
        <authorList>
            <person name="Varghese N."/>
            <person name="Submissions S."/>
        </authorList>
    </citation>
    <scope>NUCLEOTIDE SEQUENCE [LARGE SCALE GENOMIC DNA]</scope>
    <source>
        <strain evidence="2">DSM 18016</strain>
    </source>
</reference>
<sequence>MKRQFLICFLFFSLICFGQKYDVIVYLKNGSVKKGKGDYVDNGESKMKFIEDSQSKKERIKYDDIEKVEYHDNKTNEPFVLERKETSYKRGSGKPVTEVAWLNKTRTSGDISAYVTKSYSDGYTNMSTGNTMTASTFIGFYFQYKDKMPEMIYFNSSDNYLTKKKWVGNFIENFFKDLCPNMANDFRNGKIKLKEDASPLLDYYEKNCSK</sequence>
<dbReference type="RefSeq" id="WP_072997597.1">
    <property type="nucleotide sequence ID" value="NZ_FRAM01000002.1"/>
</dbReference>
<proteinExistence type="predicted"/>
<protein>
    <submittedName>
        <fullName evidence="1">Uncharacterized protein</fullName>
    </submittedName>
</protein>
<evidence type="ECO:0000313" key="2">
    <source>
        <dbReference type="Proteomes" id="UP000184498"/>
    </source>
</evidence>
<keyword evidence="2" id="KW-1185">Reference proteome</keyword>
<dbReference type="OrthoDB" id="1256650at2"/>
<dbReference type="Proteomes" id="UP000184498">
    <property type="component" value="Unassembled WGS sequence"/>
</dbReference>
<dbReference type="STRING" id="216903.SAMN05444371_1948"/>
<dbReference type="AlphaFoldDB" id="A0A1M6RJU7"/>
<dbReference type="EMBL" id="FRAM01000002">
    <property type="protein sequence ID" value="SHK32755.1"/>
    <property type="molecule type" value="Genomic_DNA"/>
</dbReference>